<dbReference type="PROSITE" id="PS51257">
    <property type="entry name" value="PROKAR_LIPOPROTEIN"/>
    <property type="match status" value="1"/>
</dbReference>
<dbReference type="Proteomes" id="UP000051155">
    <property type="component" value="Unassembled WGS sequence"/>
</dbReference>
<dbReference type="OrthoDB" id="2316145at2"/>
<name>A0A0R1Q0A5_9LACO</name>
<gene>
    <name evidence="1" type="ORF">FD20_GL002116</name>
</gene>
<dbReference type="AlphaFoldDB" id="A0A0R1Q0A5"/>
<dbReference type="RefSeq" id="WP_057736382.1">
    <property type="nucleotide sequence ID" value="NZ_AZEG01000006.1"/>
</dbReference>
<protein>
    <submittedName>
        <fullName evidence="1">Lipoprotein</fullName>
    </submittedName>
</protein>
<evidence type="ECO:0000313" key="2">
    <source>
        <dbReference type="Proteomes" id="UP000051155"/>
    </source>
</evidence>
<sequence>MRKLNIFSILLVIVILTGCGIQKQKADNTIKKTTHNVLKSDSKTWTFSKKITSKQTPNAGVSNDLSTSVVSKIGDISNWTTSKNQFVSYPINYKQISLEKWQHDTQKRMVKSAQRKVHWMRISQINAVLKKMGADIKINKLSDLVFLETKSSNMPLAQAFVAKGYHLYAINPQYTDTEQTITIDRGQAFTDTRTKKATGQVAPDKLNGTWIAPETTTSASDTGKIMVKDGYLYQHRYDSYERSAIQALSSYSLISLNQNTTYASQKTNAARADYQLTQKSVASGDSLGYLYLFVSENKLIRIGQGQTTTYKKTSTLVAANDLPKDDITIFEQLDQKNPGEAASTITVKAGPAIVGMSSSIKYLTDPDAGQITSNIPVVSLENGKVTTSDGESGID</sequence>
<dbReference type="EMBL" id="AZEG01000006">
    <property type="protein sequence ID" value="KRL38166.1"/>
    <property type="molecule type" value="Genomic_DNA"/>
</dbReference>
<comment type="caution">
    <text evidence="1">The sequence shown here is derived from an EMBL/GenBank/DDBJ whole genome shotgun (WGS) entry which is preliminary data.</text>
</comment>
<evidence type="ECO:0000313" key="1">
    <source>
        <dbReference type="EMBL" id="KRL38166.1"/>
    </source>
</evidence>
<organism evidence="1 2">
    <name type="scientific">Liquorilactobacillus uvarum DSM 19971</name>
    <dbReference type="NCBI Taxonomy" id="1423812"/>
    <lineage>
        <taxon>Bacteria</taxon>
        <taxon>Bacillati</taxon>
        <taxon>Bacillota</taxon>
        <taxon>Bacilli</taxon>
        <taxon>Lactobacillales</taxon>
        <taxon>Lactobacillaceae</taxon>
        <taxon>Liquorilactobacillus</taxon>
    </lineage>
</organism>
<keyword evidence="2" id="KW-1185">Reference proteome</keyword>
<reference evidence="1 2" key="1">
    <citation type="journal article" date="2015" name="Genome Announc.">
        <title>Expanding the biotechnology potential of lactobacilli through comparative genomics of 213 strains and associated genera.</title>
        <authorList>
            <person name="Sun Z."/>
            <person name="Harris H.M."/>
            <person name="McCann A."/>
            <person name="Guo C."/>
            <person name="Argimon S."/>
            <person name="Zhang W."/>
            <person name="Yang X."/>
            <person name="Jeffery I.B."/>
            <person name="Cooney J.C."/>
            <person name="Kagawa T.F."/>
            <person name="Liu W."/>
            <person name="Song Y."/>
            <person name="Salvetti E."/>
            <person name="Wrobel A."/>
            <person name="Rasinkangas P."/>
            <person name="Parkhill J."/>
            <person name="Rea M.C."/>
            <person name="O'Sullivan O."/>
            <person name="Ritari J."/>
            <person name="Douillard F.P."/>
            <person name="Paul Ross R."/>
            <person name="Yang R."/>
            <person name="Briner A.E."/>
            <person name="Felis G.E."/>
            <person name="de Vos W.M."/>
            <person name="Barrangou R."/>
            <person name="Klaenhammer T.R."/>
            <person name="Caufield P.W."/>
            <person name="Cui Y."/>
            <person name="Zhang H."/>
            <person name="O'Toole P.W."/>
        </authorList>
    </citation>
    <scope>NUCLEOTIDE SEQUENCE [LARGE SCALE GENOMIC DNA]</scope>
    <source>
        <strain evidence="1 2">DSM 19971</strain>
    </source>
</reference>
<dbReference type="PATRIC" id="fig|1423812.3.peg.2247"/>
<accession>A0A0R1Q0A5</accession>
<proteinExistence type="predicted"/>
<keyword evidence="1" id="KW-0449">Lipoprotein</keyword>
<dbReference type="STRING" id="1423812.FD20_GL002116"/>